<dbReference type="GO" id="GO:0039536">
    <property type="term" value="P:negative regulation of RIG-I signaling pathway"/>
    <property type="evidence" value="ECO:0007669"/>
    <property type="project" value="InterPro"/>
</dbReference>
<evidence type="ECO:0000259" key="2">
    <source>
        <dbReference type="PROSITE" id="PS50174"/>
    </source>
</evidence>
<dbReference type="RefSeq" id="XP_002113270.1">
    <property type="nucleotide sequence ID" value="XM_002113234.1"/>
</dbReference>
<evidence type="ECO:0000256" key="1">
    <source>
        <dbReference type="SAM" id="MobiDB-lite"/>
    </source>
</evidence>
<dbReference type="OrthoDB" id="5842926at2759"/>
<dbReference type="Proteomes" id="UP000009022">
    <property type="component" value="Unassembled WGS sequence"/>
</dbReference>
<dbReference type="PhylomeDB" id="B3RYX0"/>
<feature type="compositionally biased region" description="Polar residues" evidence="1">
    <location>
        <begin position="51"/>
        <end position="67"/>
    </location>
</feature>
<dbReference type="InterPro" id="IPR000467">
    <property type="entry name" value="G_patch_dom"/>
</dbReference>
<evidence type="ECO:0000313" key="4">
    <source>
        <dbReference type="Proteomes" id="UP000009022"/>
    </source>
</evidence>
<dbReference type="GO" id="GO:0003676">
    <property type="term" value="F:nucleic acid binding"/>
    <property type="evidence" value="ECO:0007669"/>
    <property type="project" value="InterPro"/>
</dbReference>
<dbReference type="InParanoid" id="B3RYX0"/>
<dbReference type="OMA" id="GGFHCFH"/>
<dbReference type="PROSITE" id="PS50174">
    <property type="entry name" value="G_PATCH"/>
    <property type="match status" value="1"/>
</dbReference>
<reference evidence="3 4" key="1">
    <citation type="journal article" date="2008" name="Nature">
        <title>The Trichoplax genome and the nature of placozoans.</title>
        <authorList>
            <person name="Srivastava M."/>
            <person name="Begovic E."/>
            <person name="Chapman J."/>
            <person name="Putnam N.H."/>
            <person name="Hellsten U."/>
            <person name="Kawashima T."/>
            <person name="Kuo A."/>
            <person name="Mitros T."/>
            <person name="Salamov A."/>
            <person name="Carpenter M.L."/>
            <person name="Signorovitch A.Y."/>
            <person name="Moreno M.A."/>
            <person name="Kamm K."/>
            <person name="Grimwood J."/>
            <person name="Schmutz J."/>
            <person name="Shapiro H."/>
            <person name="Grigoriev I.V."/>
            <person name="Buss L.W."/>
            <person name="Schierwater B."/>
            <person name="Dellaporta S.L."/>
            <person name="Rokhsar D.S."/>
        </authorList>
    </citation>
    <scope>NUCLEOTIDE SEQUENCE [LARGE SCALE GENOMIC DNA]</scope>
    <source>
        <strain evidence="3 4">Grell-BS-1999</strain>
    </source>
</reference>
<dbReference type="eggNOG" id="ENOG502QQ66">
    <property type="taxonomic scope" value="Eukaryota"/>
</dbReference>
<dbReference type="KEGG" id="tad:TRIADDRAFT_26180"/>
<dbReference type="HOGENOM" id="CLU_025388_0_0_1"/>
<dbReference type="GO" id="GO:0045893">
    <property type="term" value="P:positive regulation of DNA-templated transcription"/>
    <property type="evidence" value="ECO:0000318"/>
    <property type="project" value="GO_Central"/>
</dbReference>
<keyword evidence="4" id="KW-1185">Reference proteome</keyword>
<dbReference type="CTD" id="6754838"/>
<dbReference type="GO" id="GO:0032480">
    <property type="term" value="P:negative regulation of type I interferon production"/>
    <property type="evidence" value="ECO:0007669"/>
    <property type="project" value="InterPro"/>
</dbReference>
<feature type="domain" description="G-patch" evidence="2">
    <location>
        <begin position="398"/>
        <end position="446"/>
    </location>
</feature>
<name>B3RYX0_TRIAD</name>
<organism evidence="3 4">
    <name type="scientific">Trichoplax adhaerens</name>
    <name type="common">Trichoplax reptans</name>
    <dbReference type="NCBI Taxonomy" id="10228"/>
    <lineage>
        <taxon>Eukaryota</taxon>
        <taxon>Metazoa</taxon>
        <taxon>Placozoa</taxon>
        <taxon>Uniplacotomia</taxon>
        <taxon>Trichoplacea</taxon>
        <taxon>Trichoplacidae</taxon>
        <taxon>Trichoplax</taxon>
    </lineage>
</organism>
<feature type="region of interest" description="Disordered" evidence="1">
    <location>
        <begin position="51"/>
        <end position="94"/>
    </location>
</feature>
<dbReference type="EMBL" id="DS985246">
    <property type="protein sequence ID" value="EDV23744.1"/>
    <property type="molecule type" value="Genomic_DNA"/>
</dbReference>
<accession>B3RYX0</accession>
<dbReference type="Pfam" id="PF01585">
    <property type="entry name" value="G-patch"/>
    <property type="match status" value="1"/>
</dbReference>
<dbReference type="AlphaFoldDB" id="B3RYX0"/>
<dbReference type="GeneID" id="6754838"/>
<dbReference type="FunCoup" id="B3RYX0">
    <property type="interactions" value="893"/>
</dbReference>
<protein>
    <recommendedName>
        <fullName evidence="2">G-patch domain-containing protein</fullName>
    </recommendedName>
</protein>
<dbReference type="InterPro" id="IPR040341">
    <property type="entry name" value="GPATCH3"/>
</dbReference>
<proteinExistence type="predicted"/>
<dbReference type="SMART" id="SM00443">
    <property type="entry name" value="G_patch"/>
    <property type="match status" value="1"/>
</dbReference>
<evidence type="ECO:0000313" key="3">
    <source>
        <dbReference type="EMBL" id="EDV23744.1"/>
    </source>
</evidence>
<sequence length="503" mass="58124">MEKHNVHVLIGNIPEKLRSADLRAFFSQFIESNGFICFHYRHRPESKLFSSVNATQQDNPESRNSNSLEKESSCESQTVNKDSNDGNDSRQAFNKANVPNTKCCVTVIEKKNFQNFFRDYQRKIWTDRDGKYFKSRTLISRIKLKDSKEVDQLGAGDVSTKPEHSQLTTDDLARLPELNPPPIMPNGNVGTPLSVLMDLIRTCRFPPRMISKLDLKFPKNRSSRKYGALGYNYSKKKAFDLRNNQFDTTETNSKINDNEELLDDEEINHQYEDKNNDDDHDPDVEEWDRYEAIFDDVDKQGRTKERLFEDEIELKWEKGGSGLVFYTDANYWKEQEGDFDEQTVDDWDVDFSAYYERDGGDKDVRDMIQMRIEKRRREGIEDTSIGTTGGIGEFERHTKGFGGRILQSQGWKKGAGIGRIQDSITEPIETNGQNPRCKTGFGYHGEKLNRNVKRRKADSNRLIPTIYDNLENEPKDTAYRSAGPDTLKYRFVNFVSASEHSQP</sequence>
<dbReference type="PANTHER" id="PTHR14390:SF2">
    <property type="entry name" value="G PATCH DOMAIN-CONTAINING PROTEIN 3"/>
    <property type="match status" value="1"/>
</dbReference>
<dbReference type="PANTHER" id="PTHR14390">
    <property type="entry name" value="G PATCH DOMAIN CONTAINING PROTEIN 3"/>
    <property type="match status" value="1"/>
</dbReference>
<gene>
    <name evidence="3" type="ORF">TRIADDRAFT_26180</name>
</gene>